<dbReference type="EMBL" id="BDQI01000085">
    <property type="protein sequence ID" value="GAX59019.1"/>
    <property type="molecule type" value="Genomic_DNA"/>
</dbReference>
<dbReference type="AlphaFoldDB" id="A0A286TSY8"/>
<dbReference type="Proteomes" id="UP000217446">
    <property type="component" value="Unassembled WGS sequence"/>
</dbReference>
<evidence type="ECO:0000313" key="3">
    <source>
        <dbReference type="Proteomes" id="UP000217446"/>
    </source>
</evidence>
<keyword evidence="3" id="KW-1185">Reference proteome</keyword>
<gene>
    <name evidence="2" type="ORF">SO3561_10596</name>
</gene>
<evidence type="ECO:0000256" key="1">
    <source>
        <dbReference type="SAM" id="MobiDB-lite"/>
    </source>
</evidence>
<organism evidence="2 3">
    <name type="scientific">Streptomyces olivochromogenes</name>
    <dbReference type="NCBI Taxonomy" id="1963"/>
    <lineage>
        <taxon>Bacteria</taxon>
        <taxon>Bacillati</taxon>
        <taxon>Actinomycetota</taxon>
        <taxon>Actinomycetes</taxon>
        <taxon>Kitasatosporales</taxon>
        <taxon>Streptomycetaceae</taxon>
        <taxon>Streptomyces</taxon>
    </lineage>
</organism>
<reference evidence="3" key="1">
    <citation type="submission" date="2017-05" db="EMBL/GenBank/DDBJ databases">
        <title>Streptomyces olivochromogenes NBRC 3561 whole genome shotgun sequence.</title>
        <authorList>
            <person name="Dohra H."/>
            <person name="Kodani S."/>
        </authorList>
    </citation>
    <scope>NUCLEOTIDE SEQUENCE [LARGE SCALE GENOMIC DNA]</scope>
    <source>
        <strain evidence="3">NBRC 3561</strain>
    </source>
</reference>
<feature type="region of interest" description="Disordered" evidence="1">
    <location>
        <begin position="66"/>
        <end position="86"/>
    </location>
</feature>
<evidence type="ECO:0000313" key="2">
    <source>
        <dbReference type="EMBL" id="GAX59019.1"/>
    </source>
</evidence>
<accession>A0A286TSY8</accession>
<proteinExistence type="predicted"/>
<comment type="caution">
    <text evidence="2">The sequence shown here is derived from an EMBL/GenBank/DDBJ whole genome shotgun (WGS) entry which is preliminary data.</text>
</comment>
<name>A0A286TSY8_STROL</name>
<sequence>MLGDRHEFDMGEAQVADVGGQLLGQLAVGQARTPGRQVDLVHRQWCLVHGTGAPPRHPLLVRPHMVRPRDDRGGRRRHLGAAGHRVGAHRVRTVGPGDVELVRRSLADAGQEQLPDARGTERPHGVGGAVPVAEVPADPDPLGVGCPDREAGAGHALVGQGMSPERPPQLLVASLADQMEIDLAQRGQEAIRVVHLVRVARVHHRQHVLGDRVERQDAREEAVTDPP</sequence>
<protein>
    <submittedName>
        <fullName evidence="2">Uncharacterized protein</fullName>
    </submittedName>
</protein>